<evidence type="ECO:0000256" key="12">
    <source>
        <dbReference type="ARBA" id="ARBA00023136"/>
    </source>
</evidence>
<keyword evidence="9" id="KW-0418">Kinase</keyword>
<dbReference type="CDD" id="cd14066">
    <property type="entry name" value="STKc_IRAK"/>
    <property type="match status" value="1"/>
</dbReference>
<dbReference type="Gene3D" id="3.30.200.20">
    <property type="entry name" value="Phosphorylase Kinase, domain 1"/>
    <property type="match status" value="1"/>
</dbReference>
<dbReference type="AlphaFoldDB" id="A0ABC8UIP5"/>
<keyword evidence="13" id="KW-0325">Glycoprotein</keyword>
<dbReference type="FunFam" id="1.10.510.10:FF:000714">
    <property type="entry name" value="Kinase family with leucine-rich repeat domain-containing protein"/>
    <property type="match status" value="1"/>
</dbReference>
<dbReference type="Pfam" id="PF00069">
    <property type="entry name" value="Pkinase"/>
    <property type="match status" value="1"/>
</dbReference>
<dbReference type="Gene3D" id="3.80.10.10">
    <property type="entry name" value="Ribonuclease Inhibitor"/>
    <property type="match status" value="2"/>
</dbReference>
<gene>
    <name evidence="18" type="ORF">ILEXP_LOCUS50950</name>
</gene>
<comment type="similarity">
    <text evidence="2">Belongs to the protein kinase superfamily. Ser/Thr protein kinase family.</text>
</comment>
<dbReference type="PANTHER" id="PTHR48010">
    <property type="entry name" value="OS05G0588300 PROTEIN"/>
    <property type="match status" value="1"/>
</dbReference>
<feature type="chain" id="PRO_5044788087" description="Protein kinase domain-containing protein" evidence="16">
    <location>
        <begin position="30"/>
        <end position="713"/>
    </location>
</feature>
<dbReference type="PANTHER" id="PTHR48010:SF96">
    <property type="entry name" value="OS05G0595800 PROTEIN"/>
    <property type="match status" value="1"/>
</dbReference>
<dbReference type="InterPro" id="IPR003591">
    <property type="entry name" value="Leu-rich_rpt_typical-subtyp"/>
</dbReference>
<dbReference type="SMART" id="SM00369">
    <property type="entry name" value="LRR_TYP"/>
    <property type="match status" value="5"/>
</dbReference>
<organism evidence="18 19">
    <name type="scientific">Ilex paraguariensis</name>
    <name type="common">yerba mate</name>
    <dbReference type="NCBI Taxonomy" id="185542"/>
    <lineage>
        <taxon>Eukaryota</taxon>
        <taxon>Viridiplantae</taxon>
        <taxon>Streptophyta</taxon>
        <taxon>Embryophyta</taxon>
        <taxon>Tracheophyta</taxon>
        <taxon>Spermatophyta</taxon>
        <taxon>Magnoliopsida</taxon>
        <taxon>eudicotyledons</taxon>
        <taxon>Gunneridae</taxon>
        <taxon>Pentapetalae</taxon>
        <taxon>asterids</taxon>
        <taxon>campanulids</taxon>
        <taxon>Aquifoliales</taxon>
        <taxon>Aquifoliaceae</taxon>
        <taxon>Ilex</taxon>
    </lineage>
</organism>
<protein>
    <recommendedName>
        <fullName evidence="17">Protein kinase domain-containing protein</fullName>
    </recommendedName>
</protein>
<evidence type="ECO:0000256" key="9">
    <source>
        <dbReference type="ARBA" id="ARBA00022777"/>
    </source>
</evidence>
<keyword evidence="6 16" id="KW-0732">Signal</keyword>
<dbReference type="GO" id="GO:0006952">
    <property type="term" value="P:defense response"/>
    <property type="evidence" value="ECO:0007669"/>
    <property type="project" value="UniProtKB-ARBA"/>
</dbReference>
<evidence type="ECO:0000256" key="3">
    <source>
        <dbReference type="ARBA" id="ARBA00022614"/>
    </source>
</evidence>
<accession>A0ABC8UIP5</accession>
<evidence type="ECO:0000259" key="17">
    <source>
        <dbReference type="PROSITE" id="PS50011"/>
    </source>
</evidence>
<dbReference type="GO" id="GO:0051707">
    <property type="term" value="P:response to other organism"/>
    <property type="evidence" value="ECO:0007669"/>
    <property type="project" value="UniProtKB-ARBA"/>
</dbReference>
<dbReference type="GO" id="GO:0016020">
    <property type="term" value="C:membrane"/>
    <property type="evidence" value="ECO:0007669"/>
    <property type="project" value="UniProtKB-SubCell"/>
</dbReference>
<evidence type="ECO:0000256" key="6">
    <source>
        <dbReference type="ARBA" id="ARBA00022729"/>
    </source>
</evidence>
<keyword evidence="5 15" id="KW-0812">Transmembrane</keyword>
<dbReference type="SUPFAM" id="SSF52058">
    <property type="entry name" value="L domain-like"/>
    <property type="match status" value="1"/>
</dbReference>
<evidence type="ECO:0000256" key="14">
    <source>
        <dbReference type="PROSITE-ProRule" id="PRU10141"/>
    </source>
</evidence>
<feature type="signal peptide" evidence="16">
    <location>
        <begin position="1"/>
        <end position="29"/>
    </location>
</feature>
<feature type="domain" description="Protein kinase" evidence="17">
    <location>
        <begin position="420"/>
        <end position="708"/>
    </location>
</feature>
<dbReference type="InterPro" id="IPR013210">
    <property type="entry name" value="LRR_N_plant-typ"/>
</dbReference>
<evidence type="ECO:0000313" key="19">
    <source>
        <dbReference type="Proteomes" id="UP001642360"/>
    </source>
</evidence>
<keyword evidence="3" id="KW-0433">Leucine-rich repeat</keyword>
<evidence type="ECO:0000256" key="15">
    <source>
        <dbReference type="SAM" id="Phobius"/>
    </source>
</evidence>
<proteinExistence type="inferred from homology"/>
<dbReference type="InterPro" id="IPR017441">
    <property type="entry name" value="Protein_kinase_ATP_BS"/>
</dbReference>
<evidence type="ECO:0000256" key="10">
    <source>
        <dbReference type="ARBA" id="ARBA00022840"/>
    </source>
</evidence>
<dbReference type="FunFam" id="3.80.10.10:FF:000041">
    <property type="entry name" value="LRR receptor-like serine/threonine-protein kinase ERECTA"/>
    <property type="match status" value="1"/>
</dbReference>
<comment type="caution">
    <text evidence="18">The sequence shown here is derived from an EMBL/GenBank/DDBJ whole genome shotgun (WGS) entry which is preliminary data.</text>
</comment>
<keyword evidence="12 15" id="KW-0472">Membrane</keyword>
<name>A0ABC8UIP5_9AQUA</name>
<dbReference type="Gene3D" id="1.10.510.10">
    <property type="entry name" value="Transferase(Phosphotransferase) domain 1"/>
    <property type="match status" value="1"/>
</dbReference>
<evidence type="ECO:0000256" key="11">
    <source>
        <dbReference type="ARBA" id="ARBA00022989"/>
    </source>
</evidence>
<dbReference type="PROSITE" id="PS51450">
    <property type="entry name" value="LRR"/>
    <property type="match status" value="1"/>
</dbReference>
<dbReference type="PROSITE" id="PS50011">
    <property type="entry name" value="PROTEIN_KINASE_DOM"/>
    <property type="match status" value="1"/>
</dbReference>
<dbReference type="SMART" id="SM00220">
    <property type="entry name" value="S_TKc"/>
    <property type="match status" value="1"/>
</dbReference>
<evidence type="ECO:0000256" key="8">
    <source>
        <dbReference type="ARBA" id="ARBA00022741"/>
    </source>
</evidence>
<feature type="binding site" evidence="14">
    <location>
        <position position="449"/>
    </location>
    <ligand>
        <name>ATP</name>
        <dbReference type="ChEBI" id="CHEBI:30616"/>
    </ligand>
</feature>
<keyword evidence="4" id="KW-0808">Transferase</keyword>
<evidence type="ECO:0000256" key="2">
    <source>
        <dbReference type="ARBA" id="ARBA00008684"/>
    </source>
</evidence>
<dbReference type="InterPro" id="IPR000719">
    <property type="entry name" value="Prot_kinase_dom"/>
</dbReference>
<comment type="subcellular location">
    <subcellularLocation>
        <location evidence="1">Membrane</location>
        <topology evidence="1">Single-pass membrane protein</topology>
    </subcellularLocation>
</comment>
<sequence length="713" mass="79598">MTSIPSSFSVMPLSCLLFFLILLPFKVNSQIPESERLVLLKMKEQWGNPLSLQAWNSTSQPCDWWGIWCERGRVVGIDLRQNNIPGTIPMMMCELENLRYITLSDNKIAGRIPESLSNCSELEELDLTKNFLTGPIPSGLFRLKRLRSLILKDNKLSGELPIPIELFNLASLDLSRNNLSGFIPKDFGKLHSLSLLDLSNNSLSGSIPNGLFLLKNLISVSLAHNSLSGGIPTSIDSLILEEMNLSHNHLKGSIPEGVGELPSLSSLDLSHNQLSGDIISTVTHFRPNFNSINLRLCSNKLSGRIPYVFVRRAYISSCFDYSNLCSANKTRGLRSCPSKLCSDKKFEEFLRCPIKKPKSKKDIIIPATIGALLGVGFIVIIYLCLARKSWSKKHVSHIAEWEMICFKKLDFTEWSILSSLSDNNLIGTGGSGKVYRIPLNQTGKYVAVKWIWNDRKPGHRLEKEFLAEIQTLGSICHANIVKLLCYISSKNTKLLVYEYMENQSLDRWLHGRKLGGVSSDDNSAQRVVLDWPTRLQIAIRVAQGLSYMHHDCSPPIIHRDIKSSNILLDSELCAKISDFGLAKLLAKKGDPETASAVAGTFGYIAPEYAHTAKVNVKSDVYSFGVVLLELATGREAVTQDDHINLAEWAWRHYTEENSIIDALDEEIKEACFLEEMSAVFNLGLLCTATSPSIRPSMREVSQILHNCALNRSC</sequence>
<evidence type="ECO:0000256" key="1">
    <source>
        <dbReference type="ARBA" id="ARBA00004167"/>
    </source>
</evidence>
<reference evidence="18 19" key="1">
    <citation type="submission" date="2024-02" db="EMBL/GenBank/DDBJ databases">
        <authorList>
            <person name="Vignale AGUSTIN F."/>
            <person name="Sosa J E."/>
            <person name="Modenutti C."/>
        </authorList>
    </citation>
    <scope>NUCLEOTIDE SEQUENCE [LARGE SCALE GENOMIC DNA]</scope>
</reference>
<evidence type="ECO:0000313" key="18">
    <source>
        <dbReference type="EMBL" id="CAK9180925.1"/>
    </source>
</evidence>
<dbReference type="FunFam" id="3.80.10.10:FF:000129">
    <property type="entry name" value="Leucine-rich repeat receptor-like kinase"/>
    <property type="match status" value="1"/>
</dbReference>
<dbReference type="PRINTS" id="PR00019">
    <property type="entry name" value="LEURICHRPT"/>
</dbReference>
<dbReference type="InterPro" id="IPR032675">
    <property type="entry name" value="LRR_dom_sf"/>
</dbReference>
<keyword evidence="19" id="KW-1185">Reference proteome</keyword>
<evidence type="ECO:0000256" key="16">
    <source>
        <dbReference type="SAM" id="SignalP"/>
    </source>
</evidence>
<dbReference type="Proteomes" id="UP001642360">
    <property type="component" value="Unassembled WGS sequence"/>
</dbReference>
<dbReference type="GO" id="GO:0005524">
    <property type="term" value="F:ATP binding"/>
    <property type="evidence" value="ECO:0007669"/>
    <property type="project" value="UniProtKB-UniRule"/>
</dbReference>
<dbReference type="InterPro" id="IPR050994">
    <property type="entry name" value="At_inactive_RLKs"/>
</dbReference>
<dbReference type="Pfam" id="PF08263">
    <property type="entry name" value="LRRNT_2"/>
    <property type="match status" value="1"/>
</dbReference>
<feature type="transmembrane region" description="Helical" evidence="15">
    <location>
        <begin position="363"/>
        <end position="385"/>
    </location>
</feature>
<dbReference type="InterPro" id="IPR011009">
    <property type="entry name" value="Kinase-like_dom_sf"/>
</dbReference>
<evidence type="ECO:0000256" key="7">
    <source>
        <dbReference type="ARBA" id="ARBA00022737"/>
    </source>
</evidence>
<dbReference type="GO" id="GO:0016301">
    <property type="term" value="F:kinase activity"/>
    <property type="evidence" value="ECO:0007669"/>
    <property type="project" value="UniProtKB-KW"/>
</dbReference>
<keyword evidence="11 15" id="KW-1133">Transmembrane helix</keyword>
<keyword evidence="10 14" id="KW-0067">ATP-binding</keyword>
<dbReference type="InterPro" id="IPR008271">
    <property type="entry name" value="Ser/Thr_kinase_AS"/>
</dbReference>
<dbReference type="InterPro" id="IPR001611">
    <property type="entry name" value="Leu-rich_rpt"/>
</dbReference>
<dbReference type="PROSITE" id="PS00108">
    <property type="entry name" value="PROTEIN_KINASE_ST"/>
    <property type="match status" value="1"/>
</dbReference>
<keyword evidence="7" id="KW-0677">Repeat</keyword>
<dbReference type="SUPFAM" id="SSF56112">
    <property type="entry name" value="Protein kinase-like (PK-like)"/>
    <property type="match status" value="1"/>
</dbReference>
<evidence type="ECO:0000256" key="13">
    <source>
        <dbReference type="ARBA" id="ARBA00023180"/>
    </source>
</evidence>
<dbReference type="EMBL" id="CAUOFW020007869">
    <property type="protein sequence ID" value="CAK9180925.1"/>
    <property type="molecule type" value="Genomic_DNA"/>
</dbReference>
<evidence type="ECO:0000256" key="5">
    <source>
        <dbReference type="ARBA" id="ARBA00022692"/>
    </source>
</evidence>
<dbReference type="Pfam" id="PF00560">
    <property type="entry name" value="LRR_1"/>
    <property type="match status" value="7"/>
</dbReference>
<dbReference type="PROSITE" id="PS00107">
    <property type="entry name" value="PROTEIN_KINASE_ATP"/>
    <property type="match status" value="1"/>
</dbReference>
<keyword evidence="8 14" id="KW-0547">Nucleotide-binding</keyword>
<evidence type="ECO:0000256" key="4">
    <source>
        <dbReference type="ARBA" id="ARBA00022679"/>
    </source>
</evidence>